<feature type="region of interest" description="Disordered" evidence="1">
    <location>
        <begin position="23"/>
        <end position="66"/>
    </location>
</feature>
<reference evidence="2 3" key="1">
    <citation type="submission" date="2015-05" db="EMBL/GenBank/DDBJ databases">
        <authorList>
            <person name="Wang D.B."/>
            <person name="Wang M."/>
        </authorList>
    </citation>
    <scope>NUCLEOTIDE SEQUENCE [LARGE SCALE GENOMIC DNA]</scope>
    <source>
        <strain evidence="2">VL1</strain>
    </source>
</reference>
<evidence type="ECO:0008006" key="4">
    <source>
        <dbReference type="Google" id="ProtNLM"/>
    </source>
</evidence>
<feature type="region of interest" description="Disordered" evidence="1">
    <location>
        <begin position="461"/>
        <end position="487"/>
    </location>
</feature>
<feature type="region of interest" description="Disordered" evidence="1">
    <location>
        <begin position="218"/>
        <end position="308"/>
    </location>
</feature>
<feature type="region of interest" description="Disordered" evidence="1">
    <location>
        <begin position="682"/>
        <end position="726"/>
    </location>
</feature>
<feature type="compositionally biased region" description="Polar residues" evidence="1">
    <location>
        <begin position="36"/>
        <end position="53"/>
    </location>
</feature>
<feature type="compositionally biased region" description="Basic residues" evidence="1">
    <location>
        <begin position="550"/>
        <end position="565"/>
    </location>
</feature>
<gene>
    <name evidence="2" type="ORF">BN1708_004233</name>
</gene>
<feature type="region of interest" description="Disordered" evidence="1">
    <location>
        <begin position="876"/>
        <end position="911"/>
    </location>
</feature>
<organism evidence="2 3">
    <name type="scientific">Verticillium longisporum</name>
    <name type="common">Verticillium dahliae var. longisporum</name>
    <dbReference type="NCBI Taxonomy" id="100787"/>
    <lineage>
        <taxon>Eukaryota</taxon>
        <taxon>Fungi</taxon>
        <taxon>Dikarya</taxon>
        <taxon>Ascomycota</taxon>
        <taxon>Pezizomycotina</taxon>
        <taxon>Sordariomycetes</taxon>
        <taxon>Hypocreomycetidae</taxon>
        <taxon>Glomerellales</taxon>
        <taxon>Plectosphaerellaceae</taxon>
        <taxon>Verticillium</taxon>
    </lineage>
</organism>
<sequence>MDVTSLLNLAAARHPITRTLSLESTSTISTTDGSSAAPTTVQTPSPGKTTSSRRTSDNHLSRLRTPWDAGGYSLPLTLDTKKLSVLSRKPSIYSVSPTDQSAPQNLYDTASVNHHSRASSLSSLGFDMAHSVNVTPMTSTHPGRPRFSRDDSMQGGMGLPNSPRHKFSDSHSSLSSYTSSTMHSGSHSRISSMSTVSGGVQPFNSLLNDMPSFETKLGETQQMDSAPPSLELRSQSPRTATSPSALEEGDKDPRRPSSPSDAILITRGTGSSRSSPTEDFSPQHITKQDTTGFLNPPQDQLHTRSHKRTVSAPDFAALSAPSGFQPFPPVSEAPAFVQQQQVYTMPSQTQPAAGNPAVIPEIKCMYIENCDTGSQPRKAISHIFGRNKLCTRMIPPHVWVHYCRKHYQRSRYRNGHEYAKLQIDLVEQQIERVQEWSDANKRAGTSGVVTSWSLAIRKREQKRLDDKQESRKRSYQDESEDEAADGAVMNGTAVPQWLLDRCGNNYSTETIMSVVQQLKSEIHGNHLSQIPDIEILPAISSDGNEDKPKAQLKRKTSGGNGHKRSQSMGVALRHDIHPPPAMTRRISQPLGHWEADMFENPVEKRQRLAQMDVGYFAERHNMVGVPRAAERTVPNVRRMQVAHRPAFGNIRENYPEEEYYPAGQQAFGSPYMYGAGGQVVTTSGGPAGGPLPAPTPQRRPSQSMASHLEANSSMAGYQDPRRPIHQRSHSEVGAFYTGSSNAYRPASSSEYPAPGYGYGPGPDYDASYNQGFSRREEDDMFIAGQPVNQGAPMGQQPPASNYYQDATVHRQYGYDTSPYQSGMNATARMAAPPATKHGRHQSSPNVVRGMQQHRGAPSHGYAPLPNMPARFEQPYEQQHMDQSRVSYGAPAVHRRPTMEDESTRDAYGVHQ</sequence>
<evidence type="ECO:0000313" key="2">
    <source>
        <dbReference type="EMBL" id="CRK26505.1"/>
    </source>
</evidence>
<dbReference type="Proteomes" id="UP000044602">
    <property type="component" value="Unassembled WGS sequence"/>
</dbReference>
<dbReference type="STRING" id="100787.A0A0G4LY86"/>
<feature type="compositionally biased region" description="Polar residues" evidence="1">
    <location>
        <begin position="277"/>
        <end position="300"/>
    </location>
</feature>
<name>A0A0G4LY86_VERLO</name>
<evidence type="ECO:0000313" key="3">
    <source>
        <dbReference type="Proteomes" id="UP000044602"/>
    </source>
</evidence>
<accession>A0A0G4LY86</accession>
<dbReference type="EMBL" id="CVQH01020195">
    <property type="protein sequence ID" value="CRK26505.1"/>
    <property type="molecule type" value="Genomic_DNA"/>
</dbReference>
<feature type="compositionally biased region" description="Low complexity" evidence="1">
    <location>
        <begin position="170"/>
        <end position="195"/>
    </location>
</feature>
<feature type="compositionally biased region" description="Basic and acidic residues" evidence="1">
    <location>
        <begin position="462"/>
        <end position="476"/>
    </location>
</feature>
<feature type="region of interest" description="Disordered" evidence="1">
    <location>
        <begin position="540"/>
        <end position="567"/>
    </location>
</feature>
<feature type="compositionally biased region" description="Polar residues" evidence="1">
    <location>
        <begin position="232"/>
        <end position="244"/>
    </location>
</feature>
<keyword evidence="3" id="KW-1185">Reference proteome</keyword>
<feature type="compositionally biased region" description="Low complexity" evidence="1">
    <location>
        <begin position="23"/>
        <end position="35"/>
    </location>
</feature>
<evidence type="ECO:0000256" key="1">
    <source>
        <dbReference type="SAM" id="MobiDB-lite"/>
    </source>
</evidence>
<feature type="compositionally biased region" description="Low complexity" evidence="1">
    <location>
        <begin position="266"/>
        <end position="275"/>
    </location>
</feature>
<feature type="compositionally biased region" description="Polar residues" evidence="1">
    <location>
        <begin position="698"/>
        <end position="715"/>
    </location>
</feature>
<dbReference type="AlphaFoldDB" id="A0A0G4LY86"/>
<proteinExistence type="predicted"/>
<protein>
    <recommendedName>
        <fullName evidence="4">ORP1 like protein</fullName>
    </recommendedName>
</protein>
<feature type="region of interest" description="Disordered" evidence="1">
    <location>
        <begin position="134"/>
        <end position="196"/>
    </location>
</feature>